<dbReference type="PANTHER" id="PTHR12783:SF5">
    <property type="entry name" value="RALA-BINDING PROTEIN 1"/>
    <property type="match status" value="1"/>
</dbReference>
<evidence type="ECO:0000313" key="3">
    <source>
        <dbReference type="Proteomes" id="UP000234681"/>
    </source>
</evidence>
<dbReference type="AlphaFoldDB" id="A6JRD3"/>
<dbReference type="InterPro" id="IPR039767">
    <property type="entry name" value="RALBP1"/>
</dbReference>
<accession>A6JRD3</accession>
<sequence>MTECFLPPTSSPSEHRRAEHGSGLTRTPSSEEISPTKFPGLYRTGEPSPPHDILHEASMCSKSPASLKRRKRILKSKKSPKKKSTKKKSIKRKSIKKRNVKT</sequence>
<reference evidence="2 3" key="1">
    <citation type="submission" date="2005-09" db="EMBL/GenBank/DDBJ databases">
        <authorList>
            <person name="Mural R.J."/>
            <person name="Li P.W."/>
            <person name="Adams M.D."/>
            <person name="Amanatides P.G."/>
            <person name="Baden-Tillson H."/>
            <person name="Barnstead M."/>
            <person name="Chin S.H."/>
            <person name="Dew I."/>
            <person name="Evans C.A."/>
            <person name="Ferriera S."/>
            <person name="Flanigan M."/>
            <person name="Fosler C."/>
            <person name="Glodek A."/>
            <person name="Gu Z."/>
            <person name="Holt R.A."/>
            <person name="Jennings D."/>
            <person name="Kraft C.L."/>
            <person name="Lu F."/>
            <person name="Nguyen T."/>
            <person name="Nusskern D.R."/>
            <person name="Pfannkoch C.M."/>
            <person name="Sitter C."/>
            <person name="Sutton G.G."/>
            <person name="Venter J.C."/>
            <person name="Wang Z."/>
            <person name="Woodage T."/>
            <person name="Zheng X.H."/>
            <person name="Zhong F."/>
        </authorList>
    </citation>
    <scope>NUCLEOTIDE SEQUENCE [LARGE SCALE GENOMIC DNA]</scope>
    <source>
        <strain>BN</strain>
        <strain evidence="3">Sprague-Dawley</strain>
    </source>
</reference>
<feature type="compositionally biased region" description="Basic residues" evidence="1">
    <location>
        <begin position="67"/>
        <end position="102"/>
    </location>
</feature>
<evidence type="ECO:0000313" key="2">
    <source>
        <dbReference type="EMBL" id="EDL91806.1"/>
    </source>
</evidence>
<organism evidence="2 3">
    <name type="scientific">Rattus norvegicus</name>
    <name type="common">Rat</name>
    <dbReference type="NCBI Taxonomy" id="10116"/>
    <lineage>
        <taxon>Eukaryota</taxon>
        <taxon>Metazoa</taxon>
        <taxon>Chordata</taxon>
        <taxon>Craniata</taxon>
        <taxon>Vertebrata</taxon>
        <taxon>Euteleostomi</taxon>
        <taxon>Mammalia</taxon>
        <taxon>Eutheria</taxon>
        <taxon>Euarchontoglires</taxon>
        <taxon>Glires</taxon>
        <taxon>Rodentia</taxon>
        <taxon>Myomorpha</taxon>
        <taxon>Muroidea</taxon>
        <taxon>Muridae</taxon>
        <taxon>Murinae</taxon>
        <taxon>Rattus</taxon>
    </lineage>
</organism>
<dbReference type="Proteomes" id="UP000234681">
    <property type="component" value="Chromosome 9"/>
</dbReference>
<name>A6JRD3_RAT</name>
<dbReference type="EMBL" id="CH473997">
    <property type="protein sequence ID" value="EDL91806.1"/>
    <property type="molecule type" value="Genomic_DNA"/>
</dbReference>
<dbReference type="PANTHER" id="PTHR12783">
    <property type="entry name" value="RALA BINDING PROTEIN 1 RALBP1"/>
    <property type="match status" value="1"/>
</dbReference>
<dbReference type="GO" id="GO:0007264">
    <property type="term" value="P:small GTPase-mediated signal transduction"/>
    <property type="evidence" value="ECO:0007669"/>
    <property type="project" value="InterPro"/>
</dbReference>
<dbReference type="GO" id="GO:0005096">
    <property type="term" value="F:GTPase activator activity"/>
    <property type="evidence" value="ECO:0007669"/>
    <property type="project" value="InterPro"/>
</dbReference>
<protein>
    <submittedName>
        <fullName evidence="2">RCG55460, isoform CRA_b</fullName>
    </submittedName>
</protein>
<dbReference type="GO" id="GO:0031267">
    <property type="term" value="F:small GTPase binding"/>
    <property type="evidence" value="ECO:0007669"/>
    <property type="project" value="InterPro"/>
</dbReference>
<gene>
    <name evidence="2" type="ORF">rCG_55460</name>
</gene>
<evidence type="ECO:0000256" key="1">
    <source>
        <dbReference type="SAM" id="MobiDB-lite"/>
    </source>
</evidence>
<feature type="region of interest" description="Disordered" evidence="1">
    <location>
        <begin position="1"/>
        <end position="102"/>
    </location>
</feature>
<proteinExistence type="predicted"/>
<feature type="compositionally biased region" description="Polar residues" evidence="1">
    <location>
        <begin position="24"/>
        <end position="33"/>
    </location>
</feature>